<evidence type="ECO:0000256" key="1">
    <source>
        <dbReference type="ARBA" id="ARBA00004127"/>
    </source>
</evidence>
<dbReference type="Gene3D" id="3.40.50.300">
    <property type="entry name" value="P-loop containing nucleotide triphosphate hydrolases"/>
    <property type="match status" value="1"/>
</dbReference>
<dbReference type="EMBL" id="CAJOBR010084638">
    <property type="protein sequence ID" value="CAF5130450.1"/>
    <property type="molecule type" value="Genomic_DNA"/>
</dbReference>
<dbReference type="SUPFAM" id="SSF52540">
    <property type="entry name" value="P-loop containing nucleoside triphosphate hydrolases"/>
    <property type="match status" value="1"/>
</dbReference>
<dbReference type="PANTHER" id="PTHR24223">
    <property type="entry name" value="ATP-BINDING CASSETTE SUB-FAMILY C"/>
    <property type="match status" value="1"/>
</dbReference>
<protein>
    <submittedName>
        <fullName evidence="5">Uncharacterized protein</fullName>
    </submittedName>
</protein>
<keyword evidence="2" id="KW-0677">Repeat</keyword>
<dbReference type="GO" id="GO:0005524">
    <property type="term" value="F:ATP binding"/>
    <property type="evidence" value="ECO:0007669"/>
    <property type="project" value="UniProtKB-KW"/>
</dbReference>
<proteinExistence type="predicted"/>
<reference evidence="5" key="1">
    <citation type="submission" date="2021-02" db="EMBL/GenBank/DDBJ databases">
        <authorList>
            <person name="Nowell W R."/>
        </authorList>
    </citation>
    <scope>NUCLEOTIDE SEQUENCE</scope>
</reference>
<keyword evidence="4" id="KW-0067">ATP-binding</keyword>
<gene>
    <name evidence="5" type="ORF">QYT958_LOCUS46770</name>
</gene>
<dbReference type="GO" id="GO:0012505">
    <property type="term" value="C:endomembrane system"/>
    <property type="evidence" value="ECO:0007669"/>
    <property type="project" value="UniProtKB-SubCell"/>
</dbReference>
<feature type="non-terminal residue" evidence="5">
    <location>
        <position position="80"/>
    </location>
</feature>
<evidence type="ECO:0000256" key="3">
    <source>
        <dbReference type="ARBA" id="ARBA00022741"/>
    </source>
</evidence>
<evidence type="ECO:0000313" key="5">
    <source>
        <dbReference type="EMBL" id="CAF5130450.1"/>
    </source>
</evidence>
<dbReference type="AlphaFoldDB" id="A0A822FML7"/>
<dbReference type="PANTHER" id="PTHR24223:SF443">
    <property type="entry name" value="MULTIDRUG-RESISTANCE LIKE PROTEIN 1, ISOFORM I"/>
    <property type="match status" value="1"/>
</dbReference>
<organism evidence="5 6">
    <name type="scientific">Rotaria socialis</name>
    <dbReference type="NCBI Taxonomy" id="392032"/>
    <lineage>
        <taxon>Eukaryota</taxon>
        <taxon>Metazoa</taxon>
        <taxon>Spiralia</taxon>
        <taxon>Gnathifera</taxon>
        <taxon>Rotifera</taxon>
        <taxon>Eurotatoria</taxon>
        <taxon>Bdelloidea</taxon>
        <taxon>Philodinida</taxon>
        <taxon>Philodinidae</taxon>
        <taxon>Rotaria</taxon>
    </lineage>
</organism>
<dbReference type="InterPro" id="IPR027417">
    <property type="entry name" value="P-loop_NTPase"/>
</dbReference>
<comment type="caution">
    <text evidence="5">The sequence shown here is derived from an EMBL/GenBank/DDBJ whole genome shotgun (WGS) entry which is preliminary data.</text>
</comment>
<sequence length="80" mass="8898">SLARALYVDAELYLLDDPIAAVDPKVAKKIFDQCIGPRSLLSQKTRILVTHQIHFLAEADQTILLANGRIDEFHTEQPAA</sequence>
<feature type="non-terminal residue" evidence="5">
    <location>
        <position position="1"/>
    </location>
</feature>
<dbReference type="GO" id="GO:0042626">
    <property type="term" value="F:ATPase-coupled transmembrane transporter activity"/>
    <property type="evidence" value="ECO:0007669"/>
    <property type="project" value="TreeGrafter"/>
</dbReference>
<name>A0A822FML7_9BILA</name>
<keyword evidence="3" id="KW-0547">Nucleotide-binding</keyword>
<dbReference type="Proteomes" id="UP000663848">
    <property type="component" value="Unassembled WGS sequence"/>
</dbReference>
<dbReference type="GO" id="GO:0016020">
    <property type="term" value="C:membrane"/>
    <property type="evidence" value="ECO:0007669"/>
    <property type="project" value="TreeGrafter"/>
</dbReference>
<comment type="subcellular location">
    <subcellularLocation>
        <location evidence="1">Endomembrane system</location>
        <topology evidence="1">Multi-pass membrane protein</topology>
    </subcellularLocation>
</comment>
<accession>A0A822FML7</accession>
<evidence type="ECO:0000256" key="4">
    <source>
        <dbReference type="ARBA" id="ARBA00022840"/>
    </source>
</evidence>
<dbReference type="InterPro" id="IPR050173">
    <property type="entry name" value="ABC_transporter_C-like"/>
</dbReference>
<evidence type="ECO:0000256" key="2">
    <source>
        <dbReference type="ARBA" id="ARBA00022737"/>
    </source>
</evidence>
<evidence type="ECO:0000313" key="6">
    <source>
        <dbReference type="Proteomes" id="UP000663848"/>
    </source>
</evidence>